<keyword evidence="2" id="KW-1185">Reference proteome</keyword>
<organism evidence="1 2">
    <name type="scientific">Austropuccinia psidii MF-1</name>
    <dbReference type="NCBI Taxonomy" id="1389203"/>
    <lineage>
        <taxon>Eukaryota</taxon>
        <taxon>Fungi</taxon>
        <taxon>Dikarya</taxon>
        <taxon>Basidiomycota</taxon>
        <taxon>Pucciniomycotina</taxon>
        <taxon>Pucciniomycetes</taxon>
        <taxon>Pucciniales</taxon>
        <taxon>Sphaerophragmiaceae</taxon>
        <taxon>Austropuccinia</taxon>
    </lineage>
</organism>
<sequence length="299" mass="33690">MEEVQCTKEIEESDLDSAVFEDTPVEEYPIENITAFFGVTEVHTHLPQYSEDCDNLINIQDARMCKTKPDRGKGYTSGASCITSILMNDIEARVNLDTGAFCTCVGKDNLQAILPGWKSHLLPIEGVKFSSDSNNMYPLGILDTNIVFPHPAGSLRMKTEIVVMENCTSKHIILGNDYLNIYGIDINNHKDRYFGIGENKRQKFAFSNMPKQISVISSVKDTSKEELVADHFIYLLYTYKNVFASDNEPLGAIKGHEVYITLNIDRPYPPGLRRPAYPASPRAREALEKHIQELSNLVY</sequence>
<dbReference type="AlphaFoldDB" id="A0A9Q3HZ53"/>
<comment type="caution">
    <text evidence="1">The sequence shown here is derived from an EMBL/GenBank/DDBJ whole genome shotgun (WGS) entry which is preliminary data.</text>
</comment>
<dbReference type="OrthoDB" id="2518428at2759"/>
<proteinExistence type="predicted"/>
<name>A0A9Q3HZ53_9BASI</name>
<reference evidence="1" key="1">
    <citation type="submission" date="2021-03" db="EMBL/GenBank/DDBJ databases">
        <title>Draft genome sequence of rust myrtle Austropuccinia psidii MF-1, a brazilian biotype.</title>
        <authorList>
            <person name="Quecine M.C."/>
            <person name="Pachon D.M.R."/>
            <person name="Bonatelli M.L."/>
            <person name="Correr F.H."/>
            <person name="Franceschini L.M."/>
            <person name="Leite T.F."/>
            <person name="Margarido G.R.A."/>
            <person name="Almeida C.A."/>
            <person name="Ferrarezi J.A."/>
            <person name="Labate C.A."/>
        </authorList>
    </citation>
    <scope>NUCLEOTIDE SEQUENCE</scope>
    <source>
        <strain evidence="1">MF-1</strain>
    </source>
</reference>
<gene>
    <name evidence="1" type="ORF">O181_063136</name>
</gene>
<dbReference type="Proteomes" id="UP000765509">
    <property type="component" value="Unassembled WGS sequence"/>
</dbReference>
<evidence type="ECO:0000313" key="1">
    <source>
        <dbReference type="EMBL" id="MBW0523421.1"/>
    </source>
</evidence>
<protein>
    <submittedName>
        <fullName evidence="1">Uncharacterized protein</fullName>
    </submittedName>
</protein>
<accession>A0A9Q3HZ53</accession>
<dbReference type="EMBL" id="AVOT02030268">
    <property type="protein sequence ID" value="MBW0523421.1"/>
    <property type="molecule type" value="Genomic_DNA"/>
</dbReference>
<evidence type="ECO:0000313" key="2">
    <source>
        <dbReference type="Proteomes" id="UP000765509"/>
    </source>
</evidence>